<dbReference type="AlphaFoldDB" id="A0A1D3L1M5"/>
<name>A0A1D3L1M5_9EURY</name>
<evidence type="ECO:0000313" key="1">
    <source>
        <dbReference type="EMBL" id="SCG85466.1"/>
    </source>
</evidence>
<organism evidence="1 2">
    <name type="scientific">Methanobacterium congolense</name>
    <dbReference type="NCBI Taxonomy" id="118062"/>
    <lineage>
        <taxon>Archaea</taxon>
        <taxon>Methanobacteriati</taxon>
        <taxon>Methanobacteriota</taxon>
        <taxon>Methanomada group</taxon>
        <taxon>Methanobacteria</taxon>
        <taxon>Methanobacteriales</taxon>
        <taxon>Methanobacteriaceae</taxon>
        <taxon>Methanobacterium</taxon>
    </lineage>
</organism>
<dbReference type="PROSITE" id="PS51257">
    <property type="entry name" value="PROKAR_LIPOPROTEIN"/>
    <property type="match status" value="1"/>
</dbReference>
<evidence type="ECO:0000313" key="2">
    <source>
        <dbReference type="Proteomes" id="UP000094707"/>
    </source>
</evidence>
<protein>
    <submittedName>
        <fullName evidence="1">Uncharacterized protein</fullName>
    </submittedName>
</protein>
<keyword evidence="2" id="KW-1185">Reference proteome</keyword>
<gene>
    <name evidence="1" type="ORF">MCBB_0902</name>
</gene>
<dbReference type="EMBL" id="LT607756">
    <property type="protein sequence ID" value="SCG85466.1"/>
    <property type="molecule type" value="Genomic_DNA"/>
</dbReference>
<proteinExistence type="predicted"/>
<sequence length="138" mass="14933">MKKAGIIGLLTALMVLATVSTAVACHIDIKPWSDPNAVNLNSNGVIPVAILTYGGYDATKTDTNSIMFAGAKPVRWTYEDANGDGTIDLICFFKKQDLNIPDPDGDGWAYATLTCHYDASKYGEYYFEASDLVKLVGQ</sequence>
<dbReference type="KEGG" id="mcub:MCBB_0902"/>
<dbReference type="Proteomes" id="UP000094707">
    <property type="component" value="Chromosome I"/>
</dbReference>
<reference evidence="1 2" key="1">
    <citation type="submission" date="2016-08" db="EMBL/GenBank/DDBJ databases">
        <authorList>
            <person name="Seilhamer J.J."/>
        </authorList>
    </citation>
    <scope>NUCLEOTIDE SEQUENCE [LARGE SCALE GENOMIC DNA]</scope>
    <source>
        <strain evidence="1">Buetzberg</strain>
    </source>
</reference>
<accession>A0A1D3L1M5</accession>